<accession>A0A1Y1HQ45</accession>
<feature type="domain" description="HTH myb-type" evidence="3">
    <location>
        <begin position="77"/>
        <end position="131"/>
    </location>
</feature>
<dbReference type="PANTHER" id="PTHR45614">
    <property type="entry name" value="MYB PROTEIN-RELATED"/>
    <property type="match status" value="1"/>
</dbReference>
<evidence type="ECO:0000313" key="4">
    <source>
        <dbReference type="EMBL" id="GAQ80203.1"/>
    </source>
</evidence>
<feature type="domain" description="Myb-like" evidence="2">
    <location>
        <begin position="31"/>
        <end position="76"/>
    </location>
</feature>
<feature type="region of interest" description="Disordered" evidence="1">
    <location>
        <begin position="130"/>
        <end position="169"/>
    </location>
</feature>
<dbReference type="STRING" id="105231.A0A1Y1HQ45"/>
<evidence type="ECO:0000256" key="1">
    <source>
        <dbReference type="SAM" id="MobiDB-lite"/>
    </source>
</evidence>
<dbReference type="AlphaFoldDB" id="A0A1Y1HQ45"/>
<dbReference type="GO" id="GO:0000978">
    <property type="term" value="F:RNA polymerase II cis-regulatory region sequence-specific DNA binding"/>
    <property type="evidence" value="ECO:0000318"/>
    <property type="project" value="GO_Central"/>
</dbReference>
<dbReference type="InterPro" id="IPR001005">
    <property type="entry name" value="SANT/Myb"/>
</dbReference>
<feature type="compositionally biased region" description="Low complexity" evidence="1">
    <location>
        <begin position="134"/>
        <end position="149"/>
    </location>
</feature>
<name>A0A1Y1HQ45_KLENI</name>
<feature type="region of interest" description="Disordered" evidence="1">
    <location>
        <begin position="1"/>
        <end position="31"/>
    </location>
</feature>
<dbReference type="InterPro" id="IPR009057">
    <property type="entry name" value="Homeodomain-like_sf"/>
</dbReference>
<dbReference type="PANTHER" id="PTHR45614:SF76">
    <property type="entry name" value="TRANSCRIPTION FACTOR MYB124"/>
    <property type="match status" value="1"/>
</dbReference>
<evidence type="ECO:0000259" key="2">
    <source>
        <dbReference type="PROSITE" id="PS50090"/>
    </source>
</evidence>
<organism evidence="4 5">
    <name type="scientific">Klebsormidium nitens</name>
    <name type="common">Green alga</name>
    <name type="synonym">Ulothrix nitens</name>
    <dbReference type="NCBI Taxonomy" id="105231"/>
    <lineage>
        <taxon>Eukaryota</taxon>
        <taxon>Viridiplantae</taxon>
        <taxon>Streptophyta</taxon>
        <taxon>Klebsormidiophyceae</taxon>
        <taxon>Klebsormidiales</taxon>
        <taxon>Klebsormidiaceae</taxon>
        <taxon>Klebsormidium</taxon>
    </lineage>
</organism>
<feature type="region of interest" description="Disordered" evidence="1">
    <location>
        <begin position="283"/>
        <end position="321"/>
    </location>
</feature>
<feature type="domain" description="Myb-like" evidence="2">
    <location>
        <begin position="77"/>
        <end position="127"/>
    </location>
</feature>
<dbReference type="PROSITE" id="PS50090">
    <property type="entry name" value="MYB_LIKE"/>
    <property type="match status" value="2"/>
</dbReference>
<protein>
    <submittedName>
        <fullName evidence="4">SANT/Myb domain containing protein</fullName>
    </submittedName>
</protein>
<dbReference type="Gene3D" id="1.10.10.60">
    <property type="entry name" value="Homeodomain-like"/>
    <property type="match status" value="2"/>
</dbReference>
<dbReference type="SMART" id="SM00717">
    <property type="entry name" value="SANT"/>
    <property type="match status" value="2"/>
</dbReference>
<dbReference type="GO" id="GO:0005634">
    <property type="term" value="C:nucleus"/>
    <property type="evidence" value="ECO:0000318"/>
    <property type="project" value="GO_Central"/>
</dbReference>
<sequence length="446" mass="48322">MVKNKMGVLELVHSSRQVPDKSSSEDEGLCSQWQEQEDEILKELVKRHGSKKWDLVAARLPGRSAPDCKERWHAQLHASMNKSSWTEEEDKKLLEARKECGNKWMEIAQRVPGRTDNAVKNRYQALKRRQAEEASAAAGPVPTTTAAAPGFLMGPPEPQQPRQKRKYTKRAVVNKEPLGVIAEEDLPIGPSTSGSGFSHADKKPCIRPDLSIQIPSTSSAAPVLPLAVGPPVIPEPLAYSFPGRMTPNMMSSEAIQQLFCSSMTDTPRESIDMEEVMGWLTAQTPTPSTHYPGTASGTANSSLASSSFPSASNTPARLTPSPGNMAGFKFTGPSPRQLMSSVHAAADDRRGFALGHSPANLMGPSLNVSELEDLVRLLSGSEGAEPPAFGGYADLPRRGDGLDSFQTMGSTHNFSFMGMESTRGPSFDHLSHGSLFTRPSFDDKIR</sequence>
<dbReference type="CDD" id="cd00167">
    <property type="entry name" value="SANT"/>
    <property type="match status" value="2"/>
</dbReference>
<gene>
    <name evidence="4" type="ORF">KFL_000480440</name>
</gene>
<feature type="compositionally biased region" description="Low complexity" evidence="1">
    <location>
        <begin position="293"/>
        <end position="316"/>
    </location>
</feature>
<dbReference type="InterPro" id="IPR017930">
    <property type="entry name" value="Myb_dom"/>
</dbReference>
<reference evidence="4 5" key="1">
    <citation type="journal article" date="2014" name="Nat. Commun.">
        <title>Klebsormidium flaccidum genome reveals primary factors for plant terrestrial adaptation.</title>
        <authorList>
            <person name="Hori K."/>
            <person name="Maruyama F."/>
            <person name="Fujisawa T."/>
            <person name="Togashi T."/>
            <person name="Yamamoto N."/>
            <person name="Seo M."/>
            <person name="Sato S."/>
            <person name="Yamada T."/>
            <person name="Mori H."/>
            <person name="Tajima N."/>
            <person name="Moriyama T."/>
            <person name="Ikeuchi M."/>
            <person name="Watanabe M."/>
            <person name="Wada H."/>
            <person name="Kobayashi K."/>
            <person name="Saito M."/>
            <person name="Masuda T."/>
            <person name="Sasaki-Sekimoto Y."/>
            <person name="Mashiguchi K."/>
            <person name="Awai K."/>
            <person name="Shimojima M."/>
            <person name="Masuda S."/>
            <person name="Iwai M."/>
            <person name="Nobusawa T."/>
            <person name="Narise T."/>
            <person name="Kondo S."/>
            <person name="Saito H."/>
            <person name="Sato R."/>
            <person name="Murakawa M."/>
            <person name="Ihara Y."/>
            <person name="Oshima-Yamada Y."/>
            <person name="Ohtaka K."/>
            <person name="Satoh M."/>
            <person name="Sonobe K."/>
            <person name="Ishii M."/>
            <person name="Ohtani R."/>
            <person name="Kanamori-Sato M."/>
            <person name="Honoki R."/>
            <person name="Miyazaki D."/>
            <person name="Mochizuki H."/>
            <person name="Umetsu J."/>
            <person name="Higashi K."/>
            <person name="Shibata D."/>
            <person name="Kamiya Y."/>
            <person name="Sato N."/>
            <person name="Nakamura Y."/>
            <person name="Tabata S."/>
            <person name="Ida S."/>
            <person name="Kurokawa K."/>
            <person name="Ohta H."/>
        </authorList>
    </citation>
    <scope>NUCLEOTIDE SEQUENCE [LARGE SCALE GENOMIC DNA]</scope>
    <source>
        <strain evidence="4 5">NIES-2285</strain>
    </source>
</reference>
<dbReference type="PROSITE" id="PS51294">
    <property type="entry name" value="HTH_MYB"/>
    <property type="match status" value="2"/>
</dbReference>
<dbReference type="OrthoDB" id="2143914at2759"/>
<dbReference type="GO" id="GO:0006355">
    <property type="term" value="P:regulation of DNA-templated transcription"/>
    <property type="evidence" value="ECO:0000318"/>
    <property type="project" value="GO_Central"/>
</dbReference>
<evidence type="ECO:0000259" key="3">
    <source>
        <dbReference type="PROSITE" id="PS51294"/>
    </source>
</evidence>
<dbReference type="OMA" id="SDNDVSH"/>
<dbReference type="InterPro" id="IPR050560">
    <property type="entry name" value="MYB_TF"/>
</dbReference>
<feature type="domain" description="HTH myb-type" evidence="3">
    <location>
        <begin position="33"/>
        <end position="76"/>
    </location>
</feature>
<dbReference type="GO" id="GO:0000981">
    <property type="term" value="F:DNA-binding transcription factor activity, RNA polymerase II-specific"/>
    <property type="evidence" value="ECO:0000318"/>
    <property type="project" value="GO_Central"/>
</dbReference>
<proteinExistence type="predicted"/>
<evidence type="ECO:0000313" key="5">
    <source>
        <dbReference type="Proteomes" id="UP000054558"/>
    </source>
</evidence>
<dbReference type="Proteomes" id="UP000054558">
    <property type="component" value="Unassembled WGS sequence"/>
</dbReference>
<dbReference type="EMBL" id="DF236997">
    <property type="protein sequence ID" value="GAQ80203.1"/>
    <property type="molecule type" value="Genomic_DNA"/>
</dbReference>
<keyword evidence="5" id="KW-1185">Reference proteome</keyword>
<dbReference type="Pfam" id="PF00249">
    <property type="entry name" value="Myb_DNA-binding"/>
    <property type="match status" value="2"/>
</dbReference>
<dbReference type="SUPFAM" id="SSF46689">
    <property type="entry name" value="Homeodomain-like"/>
    <property type="match status" value="1"/>
</dbReference>